<dbReference type="Gene3D" id="3.30.565.10">
    <property type="entry name" value="Histidine kinase-like ATPase, C-terminal domain"/>
    <property type="match status" value="1"/>
</dbReference>
<dbReference type="Gene3D" id="3.60.40.10">
    <property type="entry name" value="PPM-type phosphatase domain"/>
    <property type="match status" value="1"/>
</dbReference>
<dbReference type="PANTHER" id="PTHR35801:SF1">
    <property type="entry name" value="PHOSPHOSERINE PHOSPHATASE RSBX"/>
    <property type="match status" value="1"/>
</dbReference>
<feature type="domain" description="PPM-type phosphatase" evidence="1">
    <location>
        <begin position="151"/>
        <end position="339"/>
    </location>
</feature>
<accession>A0ABU5I776</accession>
<dbReference type="PANTHER" id="PTHR35801">
    <property type="entry name" value="PHOSPHOSERINE PHOSPHATASE RSBX"/>
    <property type="match status" value="1"/>
</dbReference>
<protein>
    <submittedName>
        <fullName evidence="2">ATP-binding protein</fullName>
    </submittedName>
</protein>
<dbReference type="EMBL" id="JAXLPB010000006">
    <property type="protein sequence ID" value="MDY8110778.1"/>
    <property type="molecule type" value="Genomic_DNA"/>
</dbReference>
<evidence type="ECO:0000259" key="1">
    <source>
        <dbReference type="SMART" id="SM00331"/>
    </source>
</evidence>
<keyword evidence="2" id="KW-0067">ATP-binding</keyword>
<proteinExistence type="predicted"/>
<evidence type="ECO:0000313" key="2">
    <source>
        <dbReference type="EMBL" id="MDY8110778.1"/>
    </source>
</evidence>
<keyword evidence="2" id="KW-0547">Nucleotide-binding</keyword>
<dbReference type="InterPro" id="IPR003594">
    <property type="entry name" value="HATPase_dom"/>
</dbReference>
<comment type="caution">
    <text evidence="2">The sequence shown here is derived from an EMBL/GenBank/DDBJ whole genome shotgun (WGS) entry which is preliminary data.</text>
</comment>
<dbReference type="SUPFAM" id="SSF55874">
    <property type="entry name" value="ATPase domain of HSP90 chaperone/DNA topoisomerase II/histidine kinase"/>
    <property type="match status" value="1"/>
</dbReference>
<dbReference type="GO" id="GO:0005524">
    <property type="term" value="F:ATP binding"/>
    <property type="evidence" value="ECO:0007669"/>
    <property type="project" value="UniProtKB-KW"/>
</dbReference>
<dbReference type="Pfam" id="PF07228">
    <property type="entry name" value="SpoIIE"/>
    <property type="match status" value="1"/>
</dbReference>
<dbReference type="InterPro" id="IPR039248">
    <property type="entry name" value="Ptase_RsbX"/>
</dbReference>
<dbReference type="Proteomes" id="UP001294412">
    <property type="component" value="Unassembled WGS sequence"/>
</dbReference>
<gene>
    <name evidence="2" type="ORF">U0C82_16680</name>
</gene>
<dbReference type="InterPro" id="IPR036890">
    <property type="entry name" value="HATPase_C_sf"/>
</dbReference>
<dbReference type="InterPro" id="IPR036457">
    <property type="entry name" value="PPM-type-like_dom_sf"/>
</dbReference>
<keyword evidence="3" id="KW-1185">Reference proteome</keyword>
<dbReference type="Pfam" id="PF13581">
    <property type="entry name" value="HATPase_c_2"/>
    <property type="match status" value="1"/>
</dbReference>
<organism evidence="2 3">
    <name type="scientific">Fulvimarina uroteuthidis</name>
    <dbReference type="NCBI Taxonomy" id="3098149"/>
    <lineage>
        <taxon>Bacteria</taxon>
        <taxon>Pseudomonadati</taxon>
        <taxon>Pseudomonadota</taxon>
        <taxon>Alphaproteobacteria</taxon>
        <taxon>Hyphomicrobiales</taxon>
        <taxon>Aurantimonadaceae</taxon>
        <taxon>Fulvimarina</taxon>
    </lineage>
</organism>
<dbReference type="SMART" id="SM00331">
    <property type="entry name" value="PP2C_SIG"/>
    <property type="match status" value="1"/>
</dbReference>
<name>A0ABU5I776_9HYPH</name>
<sequence length="341" mass="35407">MKSLPVIEESQVGTARRTAVQAGKAVGLPDDALERLAIVVTEACTNLVRHAVNGELLVDARTASGKGGRGRIKASVTILAIDDGPGIPNVEAAMADGYTTVTEEPRGIGGGMGSMQRQADRFDIYSGSHGTTVMATVGETPGPVSSSPYDVTGLIVPMPGFDAGGDAFAIRPGKHSTMVMLMDVLGHGPTAAEVASTGLKAFDVAGSKSLEDIERQVADALSGSRGAAALIVEIPHAAGKLRAMGLGNVRGSIHTSDGNQYGIPSQPGILGAATRRPRPTEHDWSDDAMLILSTDGLKSSPRVPEPRSLFFRESGIIAATLYKLRRRGSDDAGIVVVRPHT</sequence>
<dbReference type="RefSeq" id="WP_322188655.1">
    <property type="nucleotide sequence ID" value="NZ_JAXLPB010000006.1"/>
</dbReference>
<reference evidence="2 3" key="1">
    <citation type="submission" date="2023-12" db="EMBL/GenBank/DDBJ databases">
        <title>Description of Novel Strain Fulvimarina sp. 2208YS6-2-32 isolated from Uroteuthis (Photololigo) edulis.</title>
        <authorList>
            <person name="Park J.-S."/>
        </authorList>
    </citation>
    <scope>NUCLEOTIDE SEQUENCE [LARGE SCALE GENOMIC DNA]</scope>
    <source>
        <strain evidence="2 3">2208YS6-2-32</strain>
    </source>
</reference>
<evidence type="ECO:0000313" key="3">
    <source>
        <dbReference type="Proteomes" id="UP001294412"/>
    </source>
</evidence>
<dbReference type="InterPro" id="IPR001932">
    <property type="entry name" value="PPM-type_phosphatase-like_dom"/>
</dbReference>